<dbReference type="RefSeq" id="WP_099149544.1">
    <property type="nucleotide sequence ID" value="NZ_PDUD01000011.1"/>
</dbReference>
<keyword evidence="5" id="KW-1185">Reference proteome</keyword>
<dbReference type="GO" id="GO:0003677">
    <property type="term" value="F:DNA binding"/>
    <property type="evidence" value="ECO:0007669"/>
    <property type="project" value="UniProtKB-KW"/>
</dbReference>
<dbReference type="SMART" id="SM00448">
    <property type="entry name" value="REC"/>
    <property type="match status" value="1"/>
</dbReference>
<dbReference type="Pfam" id="PF00072">
    <property type="entry name" value="Response_reg"/>
    <property type="match status" value="1"/>
</dbReference>
<name>A0A2D0NFP6_FLAN2</name>
<dbReference type="Proteomes" id="UP000223913">
    <property type="component" value="Unassembled WGS sequence"/>
</dbReference>
<dbReference type="InterPro" id="IPR046947">
    <property type="entry name" value="LytR-like"/>
</dbReference>
<accession>A0A2D0NFP6</accession>
<feature type="modified residue" description="4-aspartylphosphate" evidence="1">
    <location>
        <position position="55"/>
    </location>
</feature>
<dbReference type="Pfam" id="PF04397">
    <property type="entry name" value="LytTR"/>
    <property type="match status" value="1"/>
</dbReference>
<dbReference type="Gene3D" id="3.40.50.2300">
    <property type="match status" value="1"/>
</dbReference>
<comment type="caution">
    <text evidence="4">The sequence shown here is derived from an EMBL/GenBank/DDBJ whole genome shotgun (WGS) entry which is preliminary data.</text>
</comment>
<keyword evidence="1" id="KW-0597">Phosphoprotein</keyword>
<dbReference type="PROSITE" id="PS50930">
    <property type="entry name" value="HTH_LYTTR"/>
    <property type="match status" value="1"/>
</dbReference>
<dbReference type="PANTHER" id="PTHR37299">
    <property type="entry name" value="TRANSCRIPTIONAL REGULATOR-RELATED"/>
    <property type="match status" value="1"/>
</dbReference>
<reference evidence="4 5" key="1">
    <citation type="submission" date="2017-10" db="EMBL/GenBank/DDBJ databases">
        <title>The draft genome sequence of Lewinella nigricans NBRC 102662.</title>
        <authorList>
            <person name="Wang K."/>
        </authorList>
    </citation>
    <scope>NUCLEOTIDE SEQUENCE [LARGE SCALE GENOMIC DNA]</scope>
    <source>
        <strain evidence="4 5">NBRC 102662</strain>
    </source>
</reference>
<dbReference type="InterPro" id="IPR001789">
    <property type="entry name" value="Sig_transdc_resp-reg_receiver"/>
</dbReference>
<dbReference type="GO" id="GO:0000156">
    <property type="term" value="F:phosphorelay response regulator activity"/>
    <property type="evidence" value="ECO:0007669"/>
    <property type="project" value="InterPro"/>
</dbReference>
<protein>
    <submittedName>
        <fullName evidence="4">DNA-binding response regulator</fullName>
    </submittedName>
</protein>
<dbReference type="PROSITE" id="PS50110">
    <property type="entry name" value="RESPONSE_REGULATORY"/>
    <property type="match status" value="1"/>
</dbReference>
<proteinExistence type="predicted"/>
<dbReference type="OrthoDB" id="159632at2"/>
<feature type="domain" description="HTH LytTR-type" evidence="3">
    <location>
        <begin position="144"/>
        <end position="246"/>
    </location>
</feature>
<keyword evidence="4" id="KW-0238">DNA-binding</keyword>
<evidence type="ECO:0000313" key="5">
    <source>
        <dbReference type="Proteomes" id="UP000223913"/>
    </source>
</evidence>
<evidence type="ECO:0000259" key="3">
    <source>
        <dbReference type="PROSITE" id="PS50930"/>
    </source>
</evidence>
<dbReference type="InterPro" id="IPR011006">
    <property type="entry name" value="CheY-like_superfamily"/>
</dbReference>
<feature type="domain" description="Response regulatory" evidence="2">
    <location>
        <begin position="3"/>
        <end position="116"/>
    </location>
</feature>
<dbReference type="SMART" id="SM00850">
    <property type="entry name" value="LytTR"/>
    <property type="match status" value="1"/>
</dbReference>
<gene>
    <name evidence="4" type="ORF">CRP01_08290</name>
</gene>
<sequence length="248" mass="28424">MLKTIILEDEANNLAYLQDLLAEYCPNVEVVGTATSVADGLRCAVGRSFDLALLDVELKDGSAFDWLTQLPATDFHLIFITAYDHYAIQAIRHSAIDYLLKPIQAEDLTGAIGKVKARQQEHEENSRLRELLHNLEAEPEEKRLAIPQKDKIEFILIRDIIRCQGDGNYTHILLPDRKITVAKTLREYEELLSAAGFVRIHQSHLVQIRCIAAYYKQEGGYLKLRDGTRLSVSRHRREYVLERLREVQ</sequence>
<evidence type="ECO:0000313" key="4">
    <source>
        <dbReference type="EMBL" id="PHN07210.1"/>
    </source>
</evidence>
<evidence type="ECO:0000256" key="1">
    <source>
        <dbReference type="PROSITE-ProRule" id="PRU00169"/>
    </source>
</evidence>
<dbReference type="AlphaFoldDB" id="A0A2D0NFP6"/>
<organism evidence="4 5">
    <name type="scientific">Flavilitoribacter nigricans (strain ATCC 23147 / DSM 23189 / NBRC 102662 / NCIMB 1420 / SS-2)</name>
    <name type="common">Lewinella nigricans</name>
    <dbReference type="NCBI Taxonomy" id="1122177"/>
    <lineage>
        <taxon>Bacteria</taxon>
        <taxon>Pseudomonadati</taxon>
        <taxon>Bacteroidota</taxon>
        <taxon>Saprospiria</taxon>
        <taxon>Saprospirales</taxon>
        <taxon>Lewinellaceae</taxon>
        <taxon>Flavilitoribacter</taxon>
    </lineage>
</organism>
<dbReference type="EMBL" id="PDUD01000011">
    <property type="protein sequence ID" value="PHN07210.1"/>
    <property type="molecule type" value="Genomic_DNA"/>
</dbReference>
<dbReference type="SUPFAM" id="SSF52172">
    <property type="entry name" value="CheY-like"/>
    <property type="match status" value="1"/>
</dbReference>
<evidence type="ECO:0000259" key="2">
    <source>
        <dbReference type="PROSITE" id="PS50110"/>
    </source>
</evidence>
<dbReference type="Gene3D" id="2.40.50.1020">
    <property type="entry name" value="LytTr DNA-binding domain"/>
    <property type="match status" value="1"/>
</dbReference>
<dbReference type="InterPro" id="IPR007492">
    <property type="entry name" value="LytTR_DNA-bd_dom"/>
</dbReference>
<dbReference type="PANTHER" id="PTHR37299:SF1">
    <property type="entry name" value="STAGE 0 SPORULATION PROTEIN A HOMOLOG"/>
    <property type="match status" value="1"/>
</dbReference>